<reference evidence="1 2" key="1">
    <citation type="submission" date="2018-05" db="EMBL/GenBank/DDBJ databases">
        <title>Evolution of GPA BGCs.</title>
        <authorList>
            <person name="Waglechner N."/>
            <person name="Wright G.D."/>
        </authorList>
    </citation>
    <scope>NUCLEOTIDE SEQUENCE [LARGE SCALE GENOMIC DNA]</scope>
    <source>
        <strain evidence="1 2">A82846</strain>
    </source>
</reference>
<accession>A0A428ZRH6</accession>
<dbReference type="InterPro" id="IPR001387">
    <property type="entry name" value="Cro/C1-type_HTH"/>
</dbReference>
<dbReference type="AlphaFoldDB" id="A0A428ZRH6"/>
<dbReference type="SUPFAM" id="SSF48452">
    <property type="entry name" value="TPR-like"/>
    <property type="match status" value="1"/>
</dbReference>
<comment type="caution">
    <text evidence="1">The sequence shown here is derived from an EMBL/GenBank/DDBJ whole genome shotgun (WGS) entry which is preliminary data.</text>
</comment>
<sequence>MASVRQWTGREARALRHALRLSVRAFADHLGVAVRTVTKWESLGAETSPRPDTQAILDTALMQADADAKLRFELLLTDGGTPTKGYYQSGPREWDYETWTDDLGRAAACLARQDFKFAASLVDRWLRRFDPHSLDSHGLYLHARSLVLLGDLQRDQGDIRGPLSARQTYRKAQQLFHDLDVPRRAAQVELSLAVVNEMAGQLQSAAERYEVLADDERLSQRDQTRAQLWIGTALSKDGNNGYAVHVMQAATERFEELEEPDDWSVAHQKLALAYRGAGDLGNALRFIDVALSHRSPDSPMQHVRLDTAHAHILLSDKETSHSGLNLLDQAASTAREYGMSHQLGSIEGIRHAFEKAH</sequence>
<evidence type="ECO:0000313" key="1">
    <source>
        <dbReference type="EMBL" id="RSM90674.1"/>
    </source>
</evidence>
<dbReference type="EMBL" id="QHKI01000002">
    <property type="protein sequence ID" value="RSM90674.1"/>
    <property type="molecule type" value="Genomic_DNA"/>
</dbReference>
<dbReference type="RefSeq" id="WP_037258474.1">
    <property type="nucleotide sequence ID" value="NZ_QHKI01000002.1"/>
</dbReference>
<proteinExistence type="predicted"/>
<dbReference type="CDD" id="cd00093">
    <property type="entry name" value="HTH_XRE"/>
    <property type="match status" value="1"/>
</dbReference>
<dbReference type="GO" id="GO:0003677">
    <property type="term" value="F:DNA binding"/>
    <property type="evidence" value="ECO:0007669"/>
    <property type="project" value="InterPro"/>
</dbReference>
<gene>
    <name evidence="1" type="ORF">DMH04_04215</name>
</gene>
<protein>
    <submittedName>
        <fullName evidence="1">Transcriptional regulator</fullName>
    </submittedName>
</protein>
<dbReference type="Gene3D" id="1.10.260.40">
    <property type="entry name" value="lambda repressor-like DNA-binding domains"/>
    <property type="match status" value="1"/>
</dbReference>
<name>A0A428ZRH6_KIBAR</name>
<dbReference type="InterPro" id="IPR011990">
    <property type="entry name" value="TPR-like_helical_dom_sf"/>
</dbReference>
<dbReference type="Gene3D" id="1.25.40.10">
    <property type="entry name" value="Tetratricopeptide repeat domain"/>
    <property type="match status" value="1"/>
</dbReference>
<dbReference type="Proteomes" id="UP000287547">
    <property type="component" value="Unassembled WGS sequence"/>
</dbReference>
<organism evidence="1 2">
    <name type="scientific">Kibdelosporangium aridum</name>
    <dbReference type="NCBI Taxonomy" id="2030"/>
    <lineage>
        <taxon>Bacteria</taxon>
        <taxon>Bacillati</taxon>
        <taxon>Actinomycetota</taxon>
        <taxon>Actinomycetes</taxon>
        <taxon>Pseudonocardiales</taxon>
        <taxon>Pseudonocardiaceae</taxon>
        <taxon>Kibdelosporangium</taxon>
    </lineage>
</organism>
<dbReference type="OrthoDB" id="3397572at2"/>
<evidence type="ECO:0000313" key="2">
    <source>
        <dbReference type="Proteomes" id="UP000287547"/>
    </source>
</evidence>
<dbReference type="InterPro" id="IPR010982">
    <property type="entry name" value="Lambda_DNA-bd_dom_sf"/>
</dbReference>